<feature type="transmembrane region" description="Helical" evidence="1">
    <location>
        <begin position="130"/>
        <end position="152"/>
    </location>
</feature>
<feature type="transmembrane region" description="Helical" evidence="1">
    <location>
        <begin position="233"/>
        <end position="251"/>
    </location>
</feature>
<feature type="transmembrane region" description="Helical" evidence="1">
    <location>
        <begin position="65"/>
        <end position="83"/>
    </location>
</feature>
<dbReference type="InterPro" id="IPR008509">
    <property type="entry name" value="MOT2/MFSD5"/>
</dbReference>
<organism evidence="2 3">
    <name type="scientific">Oryza sativa subsp. japonica</name>
    <name type="common">Rice</name>
    <dbReference type="NCBI Taxonomy" id="39947"/>
    <lineage>
        <taxon>Eukaryota</taxon>
        <taxon>Viridiplantae</taxon>
        <taxon>Streptophyta</taxon>
        <taxon>Embryophyta</taxon>
        <taxon>Tracheophyta</taxon>
        <taxon>Spermatophyta</taxon>
        <taxon>Magnoliopsida</taxon>
        <taxon>Liliopsida</taxon>
        <taxon>Poales</taxon>
        <taxon>Poaceae</taxon>
        <taxon>BOP clade</taxon>
        <taxon>Oryzoideae</taxon>
        <taxon>Oryzeae</taxon>
        <taxon>Oryzinae</taxon>
        <taxon>Oryza</taxon>
        <taxon>Oryza sativa</taxon>
    </lineage>
</organism>
<sequence>MGVVIEREEWALTPLAYPLLSAASLAAVLLLPYFSPPLHATAAASPSSHSPFDVGTTPFLRFRRGFLFVFSLASVAEGIHSVFGEDEFARCGLGREQMAARLAAAAAAVLFLGGLSGVVSDKLNVDACRFYSISFTLSFLVIFEILCDLDALGALKSFSGLRCAWISNLISALASSMFYFCFETWFVVEHEKQGQKQDLLFDSFWLMTFFESMSLLGSQGITNLLVNDDDKGFLLPYAFAALLSIVGLLYIRKNAPSTTHHASVIGSYQKSFFAHVFREFSACFRQKSTDSGLSSSKYTFLYVSLLVSLGTNHSAPFQNEDSLTIAYVTVGIALSIVAYDYQDIGTLVILFCIFHACVGFILPSLARLRTMTSRQKEEYLVFVCSRELQRTVIKVSKAGPSDLNLQLLPTLEKKLHEAEKGNGYGIQVITNRNNETKCDDYRTKLYGS</sequence>
<keyword evidence="1" id="KW-0472">Membrane</keyword>
<feature type="transmembrane region" description="Helical" evidence="1">
    <location>
        <begin position="199"/>
        <end position="221"/>
    </location>
</feature>
<proteinExistence type="predicted"/>
<evidence type="ECO:0000256" key="1">
    <source>
        <dbReference type="SAM" id="Phobius"/>
    </source>
</evidence>
<feature type="transmembrane region" description="Helical" evidence="1">
    <location>
        <begin position="98"/>
        <end position="118"/>
    </location>
</feature>
<name>Q6YXU1_ORYSJ</name>
<feature type="transmembrane region" description="Helical" evidence="1">
    <location>
        <begin position="15"/>
        <end position="34"/>
    </location>
</feature>
<accession>Q6YXU1</accession>
<dbReference type="GO" id="GO:0015098">
    <property type="term" value="F:molybdate ion transmembrane transporter activity"/>
    <property type="evidence" value="ECO:0007669"/>
    <property type="project" value="InterPro"/>
</dbReference>
<dbReference type="PANTHER" id="PTHR23516:SF2">
    <property type="entry name" value="MOLYBDATE-ANION TRANSPORTER"/>
    <property type="match status" value="1"/>
</dbReference>
<feature type="transmembrane region" description="Helical" evidence="1">
    <location>
        <begin position="323"/>
        <end position="341"/>
    </location>
</feature>
<dbReference type="GO" id="GO:0016020">
    <property type="term" value="C:membrane"/>
    <property type="evidence" value="ECO:0007669"/>
    <property type="project" value="InterPro"/>
</dbReference>
<gene>
    <name evidence="2" type="primary">P0427G12.7</name>
</gene>
<dbReference type="AlphaFoldDB" id="Q6YXU1"/>
<reference evidence="3" key="2">
    <citation type="journal article" date="2008" name="Nucleic Acids Res.">
        <title>The rice annotation project database (RAP-DB): 2008 update.</title>
        <authorList>
            <consortium name="The rice annotation project (RAP)"/>
        </authorList>
    </citation>
    <scope>GENOME REANNOTATION</scope>
    <source>
        <strain evidence="3">cv. Nipponbare</strain>
    </source>
</reference>
<feature type="transmembrane region" description="Helical" evidence="1">
    <location>
        <begin position="164"/>
        <end position="187"/>
    </location>
</feature>
<dbReference type="PANTHER" id="PTHR23516">
    <property type="entry name" value="SAM (S-ADENOSYL METHIONINE) TRANSPORTER"/>
    <property type="match status" value="1"/>
</dbReference>
<feature type="transmembrane region" description="Helical" evidence="1">
    <location>
        <begin position="347"/>
        <end position="366"/>
    </location>
</feature>
<keyword evidence="1" id="KW-0812">Transmembrane</keyword>
<keyword evidence="1" id="KW-1133">Transmembrane helix</keyword>
<dbReference type="Proteomes" id="UP000000763">
    <property type="component" value="Chromosome 8"/>
</dbReference>
<dbReference type="EMBL" id="AP005657">
    <property type="protein sequence ID" value="BAD10550.1"/>
    <property type="molecule type" value="Genomic_DNA"/>
</dbReference>
<dbReference type="Pfam" id="PF05631">
    <property type="entry name" value="MFS_5"/>
    <property type="match status" value="1"/>
</dbReference>
<evidence type="ECO:0000313" key="3">
    <source>
        <dbReference type="Proteomes" id="UP000000763"/>
    </source>
</evidence>
<evidence type="ECO:0000313" key="2">
    <source>
        <dbReference type="EMBL" id="BAD10550.1"/>
    </source>
</evidence>
<protein>
    <submittedName>
        <fullName evidence="2">Uncharacterized protein</fullName>
    </submittedName>
</protein>
<reference evidence="3" key="1">
    <citation type="journal article" date="2005" name="Nature">
        <title>The map-based sequence of the rice genome.</title>
        <authorList>
            <consortium name="International rice genome sequencing project (IRGSP)"/>
            <person name="Matsumoto T."/>
            <person name="Wu J."/>
            <person name="Kanamori H."/>
            <person name="Katayose Y."/>
            <person name="Fujisawa M."/>
            <person name="Namiki N."/>
            <person name="Mizuno H."/>
            <person name="Yamamoto K."/>
            <person name="Antonio B.A."/>
            <person name="Baba T."/>
            <person name="Sakata K."/>
            <person name="Nagamura Y."/>
            <person name="Aoki H."/>
            <person name="Arikawa K."/>
            <person name="Arita K."/>
            <person name="Bito T."/>
            <person name="Chiden Y."/>
            <person name="Fujitsuka N."/>
            <person name="Fukunaka R."/>
            <person name="Hamada M."/>
            <person name="Harada C."/>
            <person name="Hayashi A."/>
            <person name="Hijishita S."/>
            <person name="Honda M."/>
            <person name="Hosokawa S."/>
            <person name="Ichikawa Y."/>
            <person name="Idonuma A."/>
            <person name="Iijima M."/>
            <person name="Ikeda M."/>
            <person name="Ikeno M."/>
            <person name="Ito K."/>
            <person name="Ito S."/>
            <person name="Ito T."/>
            <person name="Ito Y."/>
            <person name="Ito Y."/>
            <person name="Iwabuchi A."/>
            <person name="Kamiya K."/>
            <person name="Karasawa W."/>
            <person name="Kurita K."/>
            <person name="Katagiri S."/>
            <person name="Kikuta A."/>
            <person name="Kobayashi H."/>
            <person name="Kobayashi N."/>
            <person name="Machita K."/>
            <person name="Maehara T."/>
            <person name="Masukawa M."/>
            <person name="Mizubayashi T."/>
            <person name="Mukai Y."/>
            <person name="Nagasaki H."/>
            <person name="Nagata Y."/>
            <person name="Naito S."/>
            <person name="Nakashima M."/>
            <person name="Nakama Y."/>
            <person name="Nakamichi Y."/>
            <person name="Nakamura M."/>
            <person name="Meguro A."/>
            <person name="Negishi M."/>
            <person name="Ohta I."/>
            <person name="Ohta T."/>
            <person name="Okamoto M."/>
            <person name="Ono N."/>
            <person name="Saji S."/>
            <person name="Sakaguchi M."/>
            <person name="Sakai K."/>
            <person name="Shibata M."/>
            <person name="Shimokawa T."/>
            <person name="Song J."/>
            <person name="Takazaki Y."/>
            <person name="Terasawa K."/>
            <person name="Tsugane M."/>
            <person name="Tsuji K."/>
            <person name="Ueda S."/>
            <person name="Waki K."/>
            <person name="Yamagata H."/>
            <person name="Yamamoto M."/>
            <person name="Yamamoto S."/>
            <person name="Yamane H."/>
            <person name="Yoshiki S."/>
            <person name="Yoshihara R."/>
            <person name="Yukawa K."/>
            <person name="Zhong H."/>
            <person name="Yano M."/>
            <person name="Yuan Q."/>
            <person name="Ouyang S."/>
            <person name="Liu J."/>
            <person name="Jones K.M."/>
            <person name="Gansberger K."/>
            <person name="Moffat K."/>
            <person name="Hill J."/>
            <person name="Bera J."/>
            <person name="Fadrosh D."/>
            <person name="Jin S."/>
            <person name="Johri S."/>
            <person name="Kim M."/>
            <person name="Overton L."/>
            <person name="Reardon M."/>
            <person name="Tsitrin T."/>
            <person name="Vuong H."/>
            <person name="Weaver B."/>
            <person name="Ciecko A."/>
            <person name="Tallon L."/>
            <person name="Jackson J."/>
            <person name="Pai G."/>
            <person name="Aken S.V."/>
            <person name="Utterback T."/>
            <person name="Reidmuller S."/>
            <person name="Feldblyum T."/>
            <person name="Hsiao J."/>
            <person name="Zismann V."/>
            <person name="Iobst S."/>
            <person name="de Vazeille A.R."/>
            <person name="Buell C.R."/>
            <person name="Ying K."/>
            <person name="Li Y."/>
            <person name="Lu T."/>
            <person name="Huang Y."/>
            <person name="Zhao Q."/>
            <person name="Feng Q."/>
            <person name="Zhang L."/>
            <person name="Zhu J."/>
            <person name="Weng Q."/>
            <person name="Mu J."/>
            <person name="Lu Y."/>
            <person name="Fan D."/>
            <person name="Liu Y."/>
            <person name="Guan J."/>
            <person name="Zhang Y."/>
            <person name="Yu S."/>
            <person name="Liu X."/>
            <person name="Zhang Y."/>
            <person name="Hong G."/>
            <person name="Han B."/>
            <person name="Choisne N."/>
            <person name="Demange N."/>
            <person name="Orjeda G."/>
            <person name="Samain S."/>
            <person name="Cattolico L."/>
            <person name="Pelletier E."/>
            <person name="Couloux A."/>
            <person name="Segurens B."/>
            <person name="Wincker P."/>
            <person name="D'Hont A."/>
            <person name="Scarpelli C."/>
            <person name="Weissenbach J."/>
            <person name="Salanoubat M."/>
            <person name="Quetier F."/>
            <person name="Yu Y."/>
            <person name="Kim H.R."/>
            <person name="Rambo T."/>
            <person name="Currie J."/>
            <person name="Collura K."/>
            <person name="Luo M."/>
            <person name="Yang T."/>
            <person name="Ammiraju J.S.S."/>
            <person name="Engler F."/>
            <person name="Soderlund C."/>
            <person name="Wing R.A."/>
            <person name="Palmer L.E."/>
            <person name="de la Bastide M."/>
            <person name="Spiegel L."/>
            <person name="Nascimento L."/>
            <person name="Zutavern T."/>
            <person name="O'Shaughnessy A."/>
            <person name="Dike S."/>
            <person name="Dedhia N."/>
            <person name="Preston R."/>
            <person name="Balija V."/>
            <person name="McCombie W.R."/>
            <person name="Chow T."/>
            <person name="Chen H."/>
            <person name="Chung M."/>
            <person name="Chen C."/>
            <person name="Shaw J."/>
            <person name="Wu H."/>
            <person name="Hsiao K."/>
            <person name="Chao Y."/>
            <person name="Chu M."/>
            <person name="Cheng C."/>
            <person name="Hour A."/>
            <person name="Lee P."/>
            <person name="Lin S."/>
            <person name="Lin Y."/>
            <person name="Liou J."/>
            <person name="Liu S."/>
            <person name="Hsing Y."/>
            <person name="Raghuvanshi S."/>
            <person name="Mohanty A."/>
            <person name="Bharti A.K."/>
            <person name="Gaur A."/>
            <person name="Gupta V."/>
            <person name="Kumar D."/>
            <person name="Ravi V."/>
            <person name="Vij S."/>
            <person name="Kapur A."/>
            <person name="Khurana P."/>
            <person name="Khurana P."/>
            <person name="Khurana J.P."/>
            <person name="Tyagi A.K."/>
            <person name="Gaikwad K."/>
            <person name="Singh A."/>
            <person name="Dalal V."/>
            <person name="Srivastava S."/>
            <person name="Dixit A."/>
            <person name="Pal A.K."/>
            <person name="Ghazi I.A."/>
            <person name="Yadav M."/>
            <person name="Pandit A."/>
            <person name="Bhargava A."/>
            <person name="Sureshbabu K."/>
            <person name="Batra K."/>
            <person name="Sharma T.R."/>
            <person name="Mohapatra T."/>
            <person name="Singh N.K."/>
            <person name="Messing J."/>
            <person name="Nelson A.B."/>
            <person name="Fuks G."/>
            <person name="Kavchok S."/>
            <person name="Keizer G."/>
            <person name="Linton E."/>
            <person name="Llaca V."/>
            <person name="Song R."/>
            <person name="Tanyolac B."/>
            <person name="Young S."/>
            <person name="Ho-Il K."/>
            <person name="Hahn J.H."/>
            <person name="Sangsakoo G."/>
            <person name="Vanavichit A."/>
            <person name="de Mattos Luiz.A.T."/>
            <person name="Zimmer P.D."/>
            <person name="Malone G."/>
            <person name="Dellagostin O."/>
            <person name="de Oliveira A.C."/>
            <person name="Bevan M."/>
            <person name="Bancroft I."/>
            <person name="Minx P."/>
            <person name="Cordum H."/>
            <person name="Wilson R."/>
            <person name="Cheng Z."/>
            <person name="Jin W."/>
            <person name="Jiang J."/>
            <person name="Leong S.A."/>
            <person name="Iwama H."/>
            <person name="Gojobori T."/>
            <person name="Itoh T."/>
            <person name="Niimura Y."/>
            <person name="Fujii Y."/>
            <person name="Habara T."/>
            <person name="Sakai H."/>
            <person name="Sato Y."/>
            <person name="Wilson G."/>
            <person name="Kumar K."/>
            <person name="McCouch S."/>
            <person name="Juretic N."/>
            <person name="Hoen D."/>
            <person name="Wright S."/>
            <person name="Bruskiewich R."/>
            <person name="Bureau T."/>
            <person name="Miyao A."/>
            <person name="Hirochika H."/>
            <person name="Nishikawa T."/>
            <person name="Kadowaki K."/>
            <person name="Sugiura M."/>
            <person name="Burr B."/>
            <person name="Sasaki T."/>
        </authorList>
    </citation>
    <scope>NUCLEOTIDE SEQUENCE [LARGE SCALE GENOMIC DNA]</scope>
    <source>
        <strain evidence="3">cv. Nipponbare</strain>
    </source>
</reference>